<dbReference type="Pfam" id="PF00612">
    <property type="entry name" value="IQ"/>
    <property type="match status" value="3"/>
</dbReference>
<dbReference type="AlphaFoldDB" id="A0AAU9I813"/>
<dbReference type="SUPFAM" id="SSF52540">
    <property type="entry name" value="P-loop containing nucleoside triphosphate hydrolases"/>
    <property type="match status" value="1"/>
</dbReference>
<proteinExistence type="predicted"/>
<keyword evidence="4" id="KW-0112">Calmodulin-binding</keyword>
<dbReference type="InterPro" id="IPR000048">
    <property type="entry name" value="IQ_motif_EF-hand-BS"/>
</dbReference>
<dbReference type="PANTHER" id="PTHR22706:SF1">
    <property type="entry name" value="ASSEMBLY FACTOR FOR SPINDLE MICROTUBULES"/>
    <property type="match status" value="1"/>
</dbReference>
<evidence type="ECO:0000256" key="4">
    <source>
        <dbReference type="ARBA" id="ARBA00022860"/>
    </source>
</evidence>
<comment type="caution">
    <text evidence="6">The sequence shown here is derived from an EMBL/GenBank/DDBJ whole genome shotgun (WGS) entry which is preliminary data.</text>
</comment>
<dbReference type="GO" id="GO:0005737">
    <property type="term" value="C:cytoplasm"/>
    <property type="evidence" value="ECO:0007669"/>
    <property type="project" value="UniProtKB-SubCell"/>
</dbReference>
<dbReference type="CDD" id="cd23767">
    <property type="entry name" value="IQCD"/>
    <property type="match status" value="2"/>
</dbReference>
<dbReference type="GO" id="GO:0051295">
    <property type="term" value="P:establishment of meiotic spindle localization"/>
    <property type="evidence" value="ECO:0007669"/>
    <property type="project" value="TreeGrafter"/>
</dbReference>
<dbReference type="GO" id="GO:0000278">
    <property type="term" value="P:mitotic cell cycle"/>
    <property type="evidence" value="ECO:0007669"/>
    <property type="project" value="TreeGrafter"/>
</dbReference>
<protein>
    <recommendedName>
        <fullName evidence="8">IQ calmodulin-binding motif family protein</fullName>
    </recommendedName>
</protein>
<gene>
    <name evidence="6" type="ORF">BSTOLATCC_MIC1262</name>
</gene>
<evidence type="ECO:0000256" key="5">
    <source>
        <dbReference type="SAM" id="MobiDB-lite"/>
    </source>
</evidence>
<feature type="region of interest" description="Disordered" evidence="5">
    <location>
        <begin position="624"/>
        <end position="644"/>
    </location>
</feature>
<comment type="subcellular location">
    <subcellularLocation>
        <location evidence="1">Cytoplasm</location>
    </subcellularLocation>
</comment>
<keyword evidence="3" id="KW-0677">Repeat</keyword>
<evidence type="ECO:0000313" key="7">
    <source>
        <dbReference type="Proteomes" id="UP001162131"/>
    </source>
</evidence>
<dbReference type="Proteomes" id="UP001162131">
    <property type="component" value="Unassembled WGS sequence"/>
</dbReference>
<sequence>MNDSIGAGPPVTVQLGKTGSTSLDKDKIRVRIQESYESSKTDTHKFKRIWGKNSAAILIQSLWRGYWVRKTVGKHIGERSKYATLIQKHVRGFLLRLKLKRDLENLLKETHNDHLLFSPEEYQQYIAIRKIEDHYINVYKKNKAWKNLKSKSAVKIQSKFKSWRISRYELPFINDKKIYILKSQQRTFICMLRALSNFDENQYHPANSVRDRMAPEFFQNLKINSRYNFTDLFKRIKDCSTIKVIRFPDIENLKYSSIPLVQFITWLPYAKMANSWEHKSITNVSVVSKYQNKEDLPLLKKLRIRGCNLTSQEIEKLKDLKLSLDSYLDLIEFEIPSKEFSKELFILTLKYNEHVHNKDLPIFLPLYESLILRVKAACTIQACWRGYKERSQIKIGRDIVVRRCVYTIQRWWRFLKFSRRFQCLVELKSLLSEINTPTVYLEEHFFQFLNHTESAFTILEQNFTFYCAGDRVYVTTQWMRKFLPDWLGVKAYYDQYGGTLISSEEKTLQAVVLSGAKVEIVSLYSEVSEKPYVTDAYLKFLKVEYNSVAEARLRTTIIFLKTLDHKSNTYIPFLSKKALEHSFLMSRLRKVWKARNIDHKKPCPAITILEKALYPVIETDYVRVPEPPSPESQPTILETKESETQESVSPVSLPEISYKELIQDRVKRCREETRRRQTEAKLAKDVENEAKIMASKENKERTQSLITIKESLEFKEKILKRNFVKRQIEKKKYADEQRAFINNFAQAKNMIQKLMKKSDLDRWKFKTQNEINTKVSEFKQKSQERRELVQSMLYEKFKAKQKLAEL</sequence>
<evidence type="ECO:0000256" key="3">
    <source>
        <dbReference type="ARBA" id="ARBA00022737"/>
    </source>
</evidence>
<dbReference type="GO" id="GO:0005516">
    <property type="term" value="F:calmodulin binding"/>
    <property type="evidence" value="ECO:0007669"/>
    <property type="project" value="UniProtKB-KW"/>
</dbReference>
<keyword evidence="7" id="KW-1185">Reference proteome</keyword>
<dbReference type="InterPro" id="IPR027417">
    <property type="entry name" value="P-loop_NTPase"/>
</dbReference>
<evidence type="ECO:0000256" key="1">
    <source>
        <dbReference type="ARBA" id="ARBA00004496"/>
    </source>
</evidence>
<evidence type="ECO:0008006" key="8">
    <source>
        <dbReference type="Google" id="ProtNLM"/>
    </source>
</evidence>
<dbReference type="GO" id="GO:0007051">
    <property type="term" value="P:spindle organization"/>
    <property type="evidence" value="ECO:0007669"/>
    <property type="project" value="TreeGrafter"/>
</dbReference>
<evidence type="ECO:0000313" key="6">
    <source>
        <dbReference type="EMBL" id="CAG9310412.1"/>
    </source>
</evidence>
<reference evidence="6" key="1">
    <citation type="submission" date="2021-09" db="EMBL/GenBank/DDBJ databases">
        <authorList>
            <consortium name="AG Swart"/>
            <person name="Singh M."/>
            <person name="Singh A."/>
            <person name="Seah K."/>
            <person name="Emmerich C."/>
        </authorList>
    </citation>
    <scope>NUCLEOTIDE SEQUENCE</scope>
    <source>
        <strain evidence="6">ATCC30299</strain>
    </source>
</reference>
<keyword evidence="2" id="KW-0963">Cytoplasm</keyword>
<organism evidence="6 7">
    <name type="scientific">Blepharisma stoltei</name>
    <dbReference type="NCBI Taxonomy" id="1481888"/>
    <lineage>
        <taxon>Eukaryota</taxon>
        <taxon>Sar</taxon>
        <taxon>Alveolata</taxon>
        <taxon>Ciliophora</taxon>
        <taxon>Postciliodesmatophora</taxon>
        <taxon>Heterotrichea</taxon>
        <taxon>Heterotrichida</taxon>
        <taxon>Blepharismidae</taxon>
        <taxon>Blepharisma</taxon>
    </lineage>
</organism>
<dbReference type="GO" id="GO:0000922">
    <property type="term" value="C:spindle pole"/>
    <property type="evidence" value="ECO:0007669"/>
    <property type="project" value="TreeGrafter"/>
</dbReference>
<dbReference type="PANTHER" id="PTHR22706">
    <property type="entry name" value="ASSEMBLY FACTOR FOR SPINDLE MICROTUBULES"/>
    <property type="match status" value="1"/>
</dbReference>
<accession>A0AAU9I813</accession>
<dbReference type="EMBL" id="CAJZBQ010000002">
    <property type="protein sequence ID" value="CAG9310412.1"/>
    <property type="molecule type" value="Genomic_DNA"/>
</dbReference>
<dbReference type="PROSITE" id="PS50096">
    <property type="entry name" value="IQ"/>
    <property type="match status" value="3"/>
</dbReference>
<dbReference type="SMART" id="SM00015">
    <property type="entry name" value="IQ"/>
    <property type="match status" value="3"/>
</dbReference>
<evidence type="ECO:0000256" key="2">
    <source>
        <dbReference type="ARBA" id="ARBA00022490"/>
    </source>
</evidence>
<dbReference type="InterPro" id="IPR051185">
    <property type="entry name" value="ASPM"/>
</dbReference>
<dbReference type="Gene3D" id="1.20.5.190">
    <property type="match status" value="2"/>
</dbReference>
<name>A0AAU9I813_9CILI</name>